<evidence type="ECO:0000256" key="1">
    <source>
        <dbReference type="SAM" id="MobiDB-lite"/>
    </source>
</evidence>
<evidence type="ECO:0000313" key="3">
    <source>
        <dbReference type="Proteomes" id="UP000265631"/>
    </source>
</evidence>
<dbReference type="Proteomes" id="UP000265631">
    <property type="component" value="Unassembled WGS sequence"/>
</dbReference>
<dbReference type="AlphaFoldDB" id="A0A395M9Q7"/>
<feature type="compositionally biased region" description="Polar residues" evidence="1">
    <location>
        <begin position="135"/>
        <end position="153"/>
    </location>
</feature>
<accession>A0A395M9Q7</accession>
<feature type="compositionally biased region" description="Basic residues" evidence="1">
    <location>
        <begin position="111"/>
        <end position="125"/>
    </location>
</feature>
<protein>
    <submittedName>
        <fullName evidence="2">Uncharacterized protein</fullName>
    </submittedName>
</protein>
<name>A0A395M9Q7_9HYPO</name>
<comment type="caution">
    <text evidence="2">The sequence shown here is derived from an EMBL/GenBank/DDBJ whole genome shotgun (WGS) entry which is preliminary data.</text>
</comment>
<organism evidence="2 3">
    <name type="scientific">Fusarium flagelliforme</name>
    <dbReference type="NCBI Taxonomy" id="2675880"/>
    <lineage>
        <taxon>Eukaryota</taxon>
        <taxon>Fungi</taxon>
        <taxon>Dikarya</taxon>
        <taxon>Ascomycota</taxon>
        <taxon>Pezizomycotina</taxon>
        <taxon>Sordariomycetes</taxon>
        <taxon>Hypocreomycetidae</taxon>
        <taxon>Hypocreales</taxon>
        <taxon>Nectriaceae</taxon>
        <taxon>Fusarium</taxon>
        <taxon>Fusarium incarnatum-equiseti species complex</taxon>
    </lineage>
</organism>
<sequence>MLTKPKVNQPVQDSNSDSVPGSIADPIESNNKENNDKDEDNGPTGEHRLSFQKWLDDSGNPELLPLVFKRKHSAVETAKEHIAPSTVSYKELRDMPQPKRRKRSALEKLAKDKKRSEKRRQRPKQNKPAEPTPDSGVNTHSEELSTQSPQQNIPAEPKPDSEEYHSPYPVGPLKEASIATPAGNLEV</sequence>
<feature type="region of interest" description="Disordered" evidence="1">
    <location>
        <begin position="1"/>
        <end position="49"/>
    </location>
</feature>
<feature type="region of interest" description="Disordered" evidence="1">
    <location>
        <begin position="74"/>
        <end position="187"/>
    </location>
</feature>
<reference evidence="2 3" key="1">
    <citation type="journal article" date="2018" name="PLoS Pathog.">
        <title>Evolution of structural diversity of trichothecenes, a family of toxins produced by plant pathogenic and entomopathogenic fungi.</title>
        <authorList>
            <person name="Proctor R.H."/>
            <person name="McCormick S.P."/>
            <person name="Kim H.S."/>
            <person name="Cardoza R.E."/>
            <person name="Stanley A.M."/>
            <person name="Lindo L."/>
            <person name="Kelly A."/>
            <person name="Brown D.W."/>
            <person name="Lee T."/>
            <person name="Vaughan M.M."/>
            <person name="Alexander N.J."/>
            <person name="Busman M."/>
            <person name="Gutierrez S."/>
        </authorList>
    </citation>
    <scope>NUCLEOTIDE SEQUENCE [LARGE SCALE GENOMIC DNA]</scope>
    <source>
        <strain evidence="2 3">NRRL 13405</strain>
    </source>
</reference>
<dbReference type="EMBL" id="PXXK01000422">
    <property type="protein sequence ID" value="RFN44560.1"/>
    <property type="molecule type" value="Genomic_DNA"/>
</dbReference>
<keyword evidence="3" id="KW-1185">Reference proteome</keyword>
<proteinExistence type="predicted"/>
<evidence type="ECO:0000313" key="2">
    <source>
        <dbReference type="EMBL" id="RFN44560.1"/>
    </source>
</evidence>
<feature type="compositionally biased region" description="Polar residues" evidence="1">
    <location>
        <begin position="9"/>
        <end position="19"/>
    </location>
</feature>
<gene>
    <name evidence="2" type="ORF">FIE12Z_11206</name>
</gene>